<dbReference type="PANTHER" id="PTHR38248">
    <property type="entry name" value="FUNK1 6"/>
    <property type="match status" value="1"/>
</dbReference>
<keyword evidence="4" id="KW-1185">Reference proteome</keyword>
<dbReference type="InterPro" id="IPR011009">
    <property type="entry name" value="Kinase-like_dom_sf"/>
</dbReference>
<dbReference type="SUPFAM" id="SSF56112">
    <property type="entry name" value="Protein kinase-like (PK-like)"/>
    <property type="match status" value="1"/>
</dbReference>
<proteinExistence type="predicted"/>
<feature type="domain" description="Fungal-type protein kinase" evidence="2">
    <location>
        <begin position="464"/>
        <end position="579"/>
    </location>
</feature>
<dbReference type="AlphaFoldDB" id="A0AAD4C2V6"/>
<accession>A0AAD4C2V6</accession>
<gene>
    <name evidence="3" type="ORF">L210DRAFT_3641170</name>
</gene>
<dbReference type="InterPro" id="IPR040976">
    <property type="entry name" value="Pkinase_fungal"/>
</dbReference>
<dbReference type="PANTHER" id="PTHR38248:SF2">
    <property type="entry name" value="FUNK1 11"/>
    <property type="match status" value="1"/>
</dbReference>
<protein>
    <recommendedName>
        <fullName evidence="2">Fungal-type protein kinase domain-containing protein</fullName>
    </recommendedName>
</protein>
<feature type="region of interest" description="Disordered" evidence="1">
    <location>
        <begin position="756"/>
        <end position="783"/>
    </location>
</feature>
<evidence type="ECO:0000259" key="2">
    <source>
        <dbReference type="Pfam" id="PF17667"/>
    </source>
</evidence>
<evidence type="ECO:0000256" key="1">
    <source>
        <dbReference type="SAM" id="MobiDB-lite"/>
    </source>
</evidence>
<dbReference type="Pfam" id="PF17667">
    <property type="entry name" value="Pkinase_fungal"/>
    <property type="match status" value="1"/>
</dbReference>
<sequence>MSHTYQDETSALSGSTATLKPLRDTQCALASESTAATKPVSELPYTSAPPQTLRDIRYDIGKETSGRWLGAMPIDTFLDKYVPATKEPLPDLPNDLFENFLTGGTKVQRYDHFITAIRVWMPHLDVVNTSTKGEIVNKVNLKTDISIYNRVEGVAPPDRTDFSRMELWIKFEEDKDDAAFQDPRDGTEEERLLAIETESFTPDTDKGNEARGQLAQYAGVQHSLQSWHFSFSVVVHGDHARFLRWDQSATVVTAAFNYRTNPRSMAEFLWRFNHLSPEQRGRDVSVQPANLTPEVDARILGKLGIKDVNIPLYKYEVPGLAGIGYAYGPRPPLEDHSLVIQRTHSLPMVWIPTKHMSTRPDSCDGPGSPSERNIDPSTGHDDVEEGWRSEERLIYMKDTWRFLSDLPDVEIKAEHEIYKILHDHQTPNIPKLVAGGDVEGGRTQTRELVNAPWLCVNPRISLYQHYRLVHGIVGRPLFKFECTKQLLTAVFDALQAHAHAVNCARILHCDISSGNIILTDEGRGLLIDWELAEMMDKCGSEGGRTGTWPFMSANLLMHPSKIHTVTDDLESFMHVLAWMTLRFVPAIELYEDVFRAHDMVMFNQRFVREGRSDRGGRRKRRAFRGQSYPSQTYKPRTPTPLWDLFSKLTSPFTSLYDPQPPTAEARKKIDIPKSEFDEGIEYLSCQIRHYDSNIERLQSASWFIITMKAALEERKWPTDDKFEENLPIFYDYWAQRQLQHWTRLYTESVWENPKHNLKRAASPISEPSAKRRRISPAASGAEN</sequence>
<dbReference type="EMBL" id="WHUW01000004">
    <property type="protein sequence ID" value="KAF8447201.1"/>
    <property type="molecule type" value="Genomic_DNA"/>
</dbReference>
<dbReference type="Proteomes" id="UP001194468">
    <property type="component" value="Unassembled WGS sequence"/>
</dbReference>
<feature type="region of interest" description="Disordered" evidence="1">
    <location>
        <begin position="356"/>
        <end position="385"/>
    </location>
</feature>
<organism evidence="3 4">
    <name type="scientific">Boletus edulis BED1</name>
    <dbReference type="NCBI Taxonomy" id="1328754"/>
    <lineage>
        <taxon>Eukaryota</taxon>
        <taxon>Fungi</taxon>
        <taxon>Dikarya</taxon>
        <taxon>Basidiomycota</taxon>
        <taxon>Agaricomycotina</taxon>
        <taxon>Agaricomycetes</taxon>
        <taxon>Agaricomycetidae</taxon>
        <taxon>Boletales</taxon>
        <taxon>Boletineae</taxon>
        <taxon>Boletaceae</taxon>
        <taxon>Boletoideae</taxon>
        <taxon>Boletus</taxon>
    </lineage>
</organism>
<reference evidence="3" key="1">
    <citation type="submission" date="2019-10" db="EMBL/GenBank/DDBJ databases">
        <authorList>
            <consortium name="DOE Joint Genome Institute"/>
            <person name="Kuo A."/>
            <person name="Miyauchi S."/>
            <person name="Kiss E."/>
            <person name="Drula E."/>
            <person name="Kohler A."/>
            <person name="Sanchez-Garcia M."/>
            <person name="Andreopoulos B."/>
            <person name="Barry K.W."/>
            <person name="Bonito G."/>
            <person name="Buee M."/>
            <person name="Carver A."/>
            <person name="Chen C."/>
            <person name="Cichocki N."/>
            <person name="Clum A."/>
            <person name="Culley D."/>
            <person name="Crous P.W."/>
            <person name="Fauchery L."/>
            <person name="Girlanda M."/>
            <person name="Hayes R."/>
            <person name="Keri Z."/>
            <person name="LaButti K."/>
            <person name="Lipzen A."/>
            <person name="Lombard V."/>
            <person name="Magnuson J."/>
            <person name="Maillard F."/>
            <person name="Morin E."/>
            <person name="Murat C."/>
            <person name="Nolan M."/>
            <person name="Ohm R."/>
            <person name="Pangilinan J."/>
            <person name="Pereira M."/>
            <person name="Perotto S."/>
            <person name="Peter M."/>
            <person name="Riley R."/>
            <person name="Sitrit Y."/>
            <person name="Stielow B."/>
            <person name="Szollosi G."/>
            <person name="Zifcakova L."/>
            <person name="Stursova M."/>
            <person name="Spatafora J.W."/>
            <person name="Tedersoo L."/>
            <person name="Vaario L.-M."/>
            <person name="Yamada A."/>
            <person name="Yan M."/>
            <person name="Wang P."/>
            <person name="Xu J."/>
            <person name="Bruns T."/>
            <person name="Baldrian P."/>
            <person name="Vilgalys R."/>
            <person name="Henrissat B."/>
            <person name="Grigoriev I.V."/>
            <person name="Hibbett D."/>
            <person name="Nagy L.G."/>
            <person name="Martin F.M."/>
        </authorList>
    </citation>
    <scope>NUCLEOTIDE SEQUENCE</scope>
    <source>
        <strain evidence="3">BED1</strain>
    </source>
</reference>
<reference evidence="3" key="2">
    <citation type="journal article" date="2020" name="Nat. Commun.">
        <title>Large-scale genome sequencing of mycorrhizal fungi provides insights into the early evolution of symbiotic traits.</title>
        <authorList>
            <person name="Miyauchi S."/>
            <person name="Kiss E."/>
            <person name="Kuo A."/>
            <person name="Drula E."/>
            <person name="Kohler A."/>
            <person name="Sanchez-Garcia M."/>
            <person name="Morin E."/>
            <person name="Andreopoulos B."/>
            <person name="Barry K.W."/>
            <person name="Bonito G."/>
            <person name="Buee M."/>
            <person name="Carver A."/>
            <person name="Chen C."/>
            <person name="Cichocki N."/>
            <person name="Clum A."/>
            <person name="Culley D."/>
            <person name="Crous P.W."/>
            <person name="Fauchery L."/>
            <person name="Girlanda M."/>
            <person name="Hayes R.D."/>
            <person name="Keri Z."/>
            <person name="LaButti K."/>
            <person name="Lipzen A."/>
            <person name="Lombard V."/>
            <person name="Magnuson J."/>
            <person name="Maillard F."/>
            <person name="Murat C."/>
            <person name="Nolan M."/>
            <person name="Ohm R.A."/>
            <person name="Pangilinan J."/>
            <person name="Pereira M.F."/>
            <person name="Perotto S."/>
            <person name="Peter M."/>
            <person name="Pfister S."/>
            <person name="Riley R."/>
            <person name="Sitrit Y."/>
            <person name="Stielow J.B."/>
            <person name="Szollosi G."/>
            <person name="Zifcakova L."/>
            <person name="Stursova M."/>
            <person name="Spatafora J.W."/>
            <person name="Tedersoo L."/>
            <person name="Vaario L.M."/>
            <person name="Yamada A."/>
            <person name="Yan M."/>
            <person name="Wang P."/>
            <person name="Xu J."/>
            <person name="Bruns T."/>
            <person name="Baldrian P."/>
            <person name="Vilgalys R."/>
            <person name="Dunand C."/>
            <person name="Henrissat B."/>
            <person name="Grigoriev I.V."/>
            <person name="Hibbett D."/>
            <person name="Nagy L.G."/>
            <person name="Martin F.M."/>
        </authorList>
    </citation>
    <scope>NUCLEOTIDE SEQUENCE</scope>
    <source>
        <strain evidence="3">BED1</strain>
    </source>
</reference>
<dbReference type="Gene3D" id="1.10.510.10">
    <property type="entry name" value="Transferase(Phosphotransferase) domain 1"/>
    <property type="match status" value="1"/>
</dbReference>
<feature type="compositionally biased region" description="Basic and acidic residues" evidence="1">
    <location>
        <begin position="372"/>
        <end position="385"/>
    </location>
</feature>
<evidence type="ECO:0000313" key="4">
    <source>
        <dbReference type="Proteomes" id="UP001194468"/>
    </source>
</evidence>
<name>A0AAD4C2V6_BOLED</name>
<evidence type="ECO:0000313" key="3">
    <source>
        <dbReference type="EMBL" id="KAF8447201.1"/>
    </source>
</evidence>
<comment type="caution">
    <text evidence="3">The sequence shown here is derived from an EMBL/GenBank/DDBJ whole genome shotgun (WGS) entry which is preliminary data.</text>
</comment>